<evidence type="ECO:0000313" key="3">
    <source>
        <dbReference type="Proteomes" id="UP000576821"/>
    </source>
</evidence>
<dbReference type="Gene3D" id="3.40.140.10">
    <property type="entry name" value="Cytidine Deaminase, domain 2"/>
    <property type="match status" value="1"/>
</dbReference>
<keyword evidence="3" id="KW-1185">Reference proteome</keyword>
<gene>
    <name evidence="2" type="ORF">FHS54_002063</name>
</gene>
<protein>
    <submittedName>
        <fullName evidence="2">Sugar phosphate isomerase/epimerase</fullName>
    </submittedName>
</protein>
<evidence type="ECO:0000313" key="2">
    <source>
        <dbReference type="EMBL" id="NIJ17074.1"/>
    </source>
</evidence>
<evidence type="ECO:0000259" key="1">
    <source>
        <dbReference type="Pfam" id="PF04002"/>
    </source>
</evidence>
<dbReference type="InterPro" id="IPR025657">
    <property type="entry name" value="RadC_JAB"/>
</dbReference>
<proteinExistence type="predicted"/>
<keyword evidence="2" id="KW-0413">Isomerase</keyword>
<reference evidence="2 3" key="1">
    <citation type="submission" date="2020-03" db="EMBL/GenBank/DDBJ databases">
        <title>Genomic Encyclopedia of Type Strains, Phase IV (KMG-IV): sequencing the most valuable type-strain genomes for metagenomic binning, comparative biology and taxonomic classification.</title>
        <authorList>
            <person name="Goeker M."/>
        </authorList>
    </citation>
    <scope>NUCLEOTIDE SEQUENCE [LARGE SCALE GENOMIC DNA]</scope>
    <source>
        <strain evidence="2 3">DSM 21299</strain>
    </source>
</reference>
<name>A0A846MAC3_9SPHN</name>
<accession>A0A846MAC3</accession>
<sequence>MAARETIEIIALDDDWNLLGRIDGKGDWPGIVKALLRMDSAWLVIEQQRADGPSPMPRREDIRLSRTVAHRLRPMEMKIADHVILSGKGRFSFRQAGLL</sequence>
<dbReference type="EMBL" id="JAASQR010000003">
    <property type="protein sequence ID" value="NIJ17074.1"/>
    <property type="molecule type" value="Genomic_DNA"/>
</dbReference>
<dbReference type="GO" id="GO:0016853">
    <property type="term" value="F:isomerase activity"/>
    <property type="evidence" value="ECO:0007669"/>
    <property type="project" value="UniProtKB-KW"/>
</dbReference>
<dbReference type="RefSeq" id="WP_167303710.1">
    <property type="nucleotide sequence ID" value="NZ_JAASQR010000003.1"/>
</dbReference>
<dbReference type="Pfam" id="PF04002">
    <property type="entry name" value="RadC"/>
    <property type="match status" value="1"/>
</dbReference>
<comment type="caution">
    <text evidence="2">The sequence shown here is derived from an EMBL/GenBank/DDBJ whole genome shotgun (WGS) entry which is preliminary data.</text>
</comment>
<feature type="domain" description="RadC-like JAB" evidence="1">
    <location>
        <begin position="31"/>
        <end position="98"/>
    </location>
</feature>
<dbReference type="AlphaFoldDB" id="A0A846MAC3"/>
<organism evidence="2 3">
    <name type="scientific">Sphingobium vermicomposti</name>
    <dbReference type="NCBI Taxonomy" id="529005"/>
    <lineage>
        <taxon>Bacteria</taxon>
        <taxon>Pseudomonadati</taxon>
        <taxon>Pseudomonadota</taxon>
        <taxon>Alphaproteobacteria</taxon>
        <taxon>Sphingomonadales</taxon>
        <taxon>Sphingomonadaceae</taxon>
        <taxon>Sphingobium</taxon>
    </lineage>
</organism>
<dbReference type="Proteomes" id="UP000576821">
    <property type="component" value="Unassembled WGS sequence"/>
</dbReference>